<keyword evidence="1" id="KW-0472">Membrane</keyword>
<feature type="transmembrane region" description="Helical" evidence="1">
    <location>
        <begin position="27"/>
        <end position="49"/>
    </location>
</feature>
<organism evidence="2">
    <name type="scientific">marine metagenome</name>
    <dbReference type="NCBI Taxonomy" id="408172"/>
    <lineage>
        <taxon>unclassified sequences</taxon>
        <taxon>metagenomes</taxon>
        <taxon>ecological metagenomes</taxon>
    </lineage>
</organism>
<keyword evidence="1" id="KW-1133">Transmembrane helix</keyword>
<proteinExistence type="predicted"/>
<protein>
    <submittedName>
        <fullName evidence="2">Uncharacterized protein</fullName>
    </submittedName>
</protein>
<sequence length="50" mass="5692">MAIRFSVVNIGKKENGHTTEFMNNNKIFIIIFGTLTLITLFSVYMLVVVL</sequence>
<dbReference type="EMBL" id="UINC01028108">
    <property type="protein sequence ID" value="SVB08514.1"/>
    <property type="molecule type" value="Genomic_DNA"/>
</dbReference>
<dbReference type="AlphaFoldDB" id="A0A382B4J4"/>
<evidence type="ECO:0000256" key="1">
    <source>
        <dbReference type="SAM" id="Phobius"/>
    </source>
</evidence>
<keyword evidence="1" id="KW-0812">Transmembrane</keyword>
<reference evidence="2" key="1">
    <citation type="submission" date="2018-05" db="EMBL/GenBank/DDBJ databases">
        <authorList>
            <person name="Lanie J.A."/>
            <person name="Ng W.-L."/>
            <person name="Kazmierczak K.M."/>
            <person name="Andrzejewski T.M."/>
            <person name="Davidsen T.M."/>
            <person name="Wayne K.J."/>
            <person name="Tettelin H."/>
            <person name="Glass J.I."/>
            <person name="Rusch D."/>
            <person name="Podicherti R."/>
            <person name="Tsui H.-C.T."/>
            <person name="Winkler M.E."/>
        </authorList>
    </citation>
    <scope>NUCLEOTIDE SEQUENCE</scope>
</reference>
<gene>
    <name evidence="2" type="ORF">METZ01_LOCUS161368</name>
</gene>
<name>A0A382B4J4_9ZZZZ</name>
<evidence type="ECO:0000313" key="2">
    <source>
        <dbReference type="EMBL" id="SVB08514.1"/>
    </source>
</evidence>
<accession>A0A382B4J4</accession>